<dbReference type="PROSITE" id="PS51257">
    <property type="entry name" value="PROKAR_LIPOPROTEIN"/>
    <property type="match status" value="1"/>
</dbReference>
<keyword evidence="1" id="KW-0732">Signal</keyword>
<evidence type="ECO:0008006" key="4">
    <source>
        <dbReference type="Google" id="ProtNLM"/>
    </source>
</evidence>
<evidence type="ECO:0000313" key="3">
    <source>
        <dbReference type="Proteomes" id="UP000315010"/>
    </source>
</evidence>
<protein>
    <recommendedName>
        <fullName evidence="4">Secreted protein</fullName>
    </recommendedName>
</protein>
<dbReference type="AlphaFoldDB" id="A0A5C5Z051"/>
<accession>A0A5C5Z051</accession>
<proteinExistence type="predicted"/>
<feature type="chain" id="PRO_5022746197" description="Secreted protein" evidence="1">
    <location>
        <begin position="23"/>
        <end position="59"/>
    </location>
</feature>
<sequence precursor="true">MKCTFFASLVVCLSLCGLSGCGSNTQEVELTPRPPITQEELQTMESYEEEMAEANKAYQ</sequence>
<gene>
    <name evidence="2" type="ORF">CA13_16200</name>
</gene>
<dbReference type="RefSeq" id="WP_146395276.1">
    <property type="nucleotide sequence ID" value="NZ_SJPJ01000001.1"/>
</dbReference>
<feature type="signal peptide" evidence="1">
    <location>
        <begin position="1"/>
        <end position="22"/>
    </location>
</feature>
<organism evidence="2 3">
    <name type="scientific">Novipirellula herctigrandis</name>
    <dbReference type="NCBI Taxonomy" id="2527986"/>
    <lineage>
        <taxon>Bacteria</taxon>
        <taxon>Pseudomonadati</taxon>
        <taxon>Planctomycetota</taxon>
        <taxon>Planctomycetia</taxon>
        <taxon>Pirellulales</taxon>
        <taxon>Pirellulaceae</taxon>
        <taxon>Novipirellula</taxon>
    </lineage>
</organism>
<evidence type="ECO:0000313" key="2">
    <source>
        <dbReference type="EMBL" id="TWT80207.1"/>
    </source>
</evidence>
<evidence type="ECO:0000256" key="1">
    <source>
        <dbReference type="SAM" id="SignalP"/>
    </source>
</evidence>
<reference evidence="2 3" key="1">
    <citation type="submission" date="2019-02" db="EMBL/GenBank/DDBJ databases">
        <title>Deep-cultivation of Planctomycetes and their phenomic and genomic characterization uncovers novel biology.</title>
        <authorList>
            <person name="Wiegand S."/>
            <person name="Jogler M."/>
            <person name="Boedeker C."/>
            <person name="Pinto D."/>
            <person name="Vollmers J."/>
            <person name="Rivas-Marin E."/>
            <person name="Kohn T."/>
            <person name="Peeters S.H."/>
            <person name="Heuer A."/>
            <person name="Rast P."/>
            <person name="Oberbeckmann S."/>
            <person name="Bunk B."/>
            <person name="Jeske O."/>
            <person name="Meyerdierks A."/>
            <person name="Storesund J.E."/>
            <person name="Kallscheuer N."/>
            <person name="Luecker S."/>
            <person name="Lage O.M."/>
            <person name="Pohl T."/>
            <person name="Merkel B.J."/>
            <person name="Hornburger P."/>
            <person name="Mueller R.-W."/>
            <person name="Bruemmer F."/>
            <person name="Labrenz M."/>
            <person name="Spormann A.M."/>
            <person name="Op Den Camp H."/>
            <person name="Overmann J."/>
            <person name="Amann R."/>
            <person name="Jetten M.S.M."/>
            <person name="Mascher T."/>
            <person name="Medema M.H."/>
            <person name="Devos D.P."/>
            <person name="Kaster A.-K."/>
            <person name="Ovreas L."/>
            <person name="Rohde M."/>
            <person name="Galperin M.Y."/>
            <person name="Jogler C."/>
        </authorList>
    </citation>
    <scope>NUCLEOTIDE SEQUENCE [LARGE SCALE GENOMIC DNA]</scope>
    <source>
        <strain evidence="2 3">CA13</strain>
    </source>
</reference>
<dbReference type="Proteomes" id="UP000315010">
    <property type="component" value="Unassembled WGS sequence"/>
</dbReference>
<dbReference type="EMBL" id="SJPJ01000001">
    <property type="protein sequence ID" value="TWT80207.1"/>
    <property type="molecule type" value="Genomic_DNA"/>
</dbReference>
<keyword evidence="3" id="KW-1185">Reference proteome</keyword>
<name>A0A5C5Z051_9BACT</name>
<comment type="caution">
    <text evidence="2">The sequence shown here is derived from an EMBL/GenBank/DDBJ whole genome shotgun (WGS) entry which is preliminary data.</text>
</comment>